<feature type="region of interest" description="Disordered" evidence="1">
    <location>
        <begin position="41"/>
        <end position="73"/>
    </location>
</feature>
<protein>
    <submittedName>
        <fullName evidence="2">Uncharacterized protein</fullName>
    </submittedName>
</protein>
<evidence type="ECO:0000313" key="3">
    <source>
        <dbReference type="Proteomes" id="UP000028524"/>
    </source>
</evidence>
<dbReference type="OrthoDB" id="10301993at2759"/>
<gene>
    <name evidence="2" type="ORF">S40285_09912</name>
</gene>
<sequence length="241" mass="26488">MPRNRATAGAKRIFMKAVRVVVYPFQRRRPGIVRSCRTRMRLDDSPESRSPDNRRTFEAASKDPSNETHNALENRTETRIDSTALTLVNNEDQIPSNPAAVSRQSSPGPFPLLDIEGHQQNTLPADRAVPTGAFLENHFDNDWRQDPSFNVASPKPRVHLPGVGKTRTISTSLSGDTNENQENGTPAKHQQSITKAHVTFGVVINKPDYLPSSKTGSVYSHSNLSALSIGENVEATPATVL</sequence>
<name>A0A084QE19_STAC4</name>
<evidence type="ECO:0000256" key="1">
    <source>
        <dbReference type="SAM" id="MobiDB-lite"/>
    </source>
</evidence>
<organism evidence="2 3">
    <name type="scientific">Stachybotrys chlorohalonatus (strain IBT 40285)</name>
    <dbReference type="NCBI Taxonomy" id="1283841"/>
    <lineage>
        <taxon>Eukaryota</taxon>
        <taxon>Fungi</taxon>
        <taxon>Dikarya</taxon>
        <taxon>Ascomycota</taxon>
        <taxon>Pezizomycotina</taxon>
        <taxon>Sordariomycetes</taxon>
        <taxon>Hypocreomycetidae</taxon>
        <taxon>Hypocreales</taxon>
        <taxon>Stachybotryaceae</taxon>
        <taxon>Stachybotrys</taxon>
    </lineage>
</organism>
<dbReference type="AlphaFoldDB" id="A0A084QE19"/>
<evidence type="ECO:0000313" key="2">
    <source>
        <dbReference type="EMBL" id="KFA62204.1"/>
    </source>
</evidence>
<reference evidence="2 3" key="1">
    <citation type="journal article" date="2014" name="BMC Genomics">
        <title>Comparative genome sequencing reveals chemotype-specific gene clusters in the toxigenic black mold Stachybotrys.</title>
        <authorList>
            <person name="Semeiks J."/>
            <person name="Borek D."/>
            <person name="Otwinowski Z."/>
            <person name="Grishin N.V."/>
        </authorList>
    </citation>
    <scope>NUCLEOTIDE SEQUENCE [LARGE SCALE GENOMIC DNA]</scope>
    <source>
        <strain evidence="2 3">IBT 40285</strain>
    </source>
</reference>
<accession>A0A084QE19</accession>
<dbReference type="Proteomes" id="UP000028524">
    <property type="component" value="Unassembled WGS sequence"/>
</dbReference>
<dbReference type="EMBL" id="KL660812">
    <property type="protein sequence ID" value="KFA62204.1"/>
    <property type="molecule type" value="Genomic_DNA"/>
</dbReference>
<dbReference type="HOGENOM" id="CLU_1152392_0_0_1"/>
<feature type="region of interest" description="Disordered" evidence="1">
    <location>
        <begin position="149"/>
        <end position="192"/>
    </location>
</feature>
<feature type="compositionally biased region" description="Polar residues" evidence="1">
    <location>
        <begin position="167"/>
        <end position="192"/>
    </location>
</feature>
<keyword evidence="3" id="KW-1185">Reference proteome</keyword>
<dbReference type="InParanoid" id="A0A084QE19"/>
<proteinExistence type="predicted"/>